<evidence type="ECO:0000256" key="2">
    <source>
        <dbReference type="ARBA" id="ARBA00012438"/>
    </source>
</evidence>
<evidence type="ECO:0000256" key="5">
    <source>
        <dbReference type="ARBA" id="ARBA00022741"/>
    </source>
</evidence>
<dbReference type="SMART" id="SM00387">
    <property type="entry name" value="HATPase_c"/>
    <property type="match status" value="1"/>
</dbReference>
<evidence type="ECO:0000256" key="4">
    <source>
        <dbReference type="ARBA" id="ARBA00022679"/>
    </source>
</evidence>
<accession>A0A1H1P5N0</accession>
<reference evidence="13 14" key="1">
    <citation type="submission" date="2016-10" db="EMBL/GenBank/DDBJ databases">
        <authorList>
            <person name="de Groot N.N."/>
        </authorList>
    </citation>
    <scope>NUCLEOTIDE SEQUENCE [LARGE SCALE GENOMIC DNA]</scope>
    <source>
        <strain evidence="13 14">DSM 22024</strain>
    </source>
</reference>
<comment type="catalytic activity">
    <reaction evidence="1">
        <text>ATP + protein L-histidine = ADP + protein N-phospho-L-histidine.</text>
        <dbReference type="EC" id="2.7.13.3"/>
    </reaction>
</comment>
<dbReference type="InterPro" id="IPR036890">
    <property type="entry name" value="HATPase_C_sf"/>
</dbReference>
<feature type="transmembrane region" description="Helical" evidence="11">
    <location>
        <begin position="207"/>
        <end position="225"/>
    </location>
</feature>
<keyword evidence="4" id="KW-0808">Transferase</keyword>
<dbReference type="STRING" id="117157.SAMN04489717_1501"/>
<dbReference type="InterPro" id="IPR003594">
    <property type="entry name" value="HATPase_dom"/>
</dbReference>
<keyword evidence="9" id="KW-0175">Coiled coil</keyword>
<dbReference type="InterPro" id="IPR055558">
    <property type="entry name" value="DUF7134"/>
</dbReference>
<feature type="domain" description="Histidine kinase/HSP90-like ATPase" evidence="12">
    <location>
        <begin position="366"/>
        <end position="458"/>
    </location>
</feature>
<keyword evidence="11" id="KW-1133">Transmembrane helix</keyword>
<dbReference type="OrthoDB" id="227596at2"/>
<dbReference type="AlphaFoldDB" id="A0A1H1P5N0"/>
<keyword evidence="5" id="KW-0547">Nucleotide-binding</keyword>
<dbReference type="InterPro" id="IPR011712">
    <property type="entry name" value="Sig_transdc_His_kin_sub3_dim/P"/>
</dbReference>
<feature type="transmembrane region" description="Helical" evidence="11">
    <location>
        <begin position="121"/>
        <end position="140"/>
    </location>
</feature>
<evidence type="ECO:0000256" key="11">
    <source>
        <dbReference type="SAM" id="Phobius"/>
    </source>
</evidence>
<keyword evidence="3" id="KW-0597">Phosphoprotein</keyword>
<evidence type="ECO:0000256" key="10">
    <source>
        <dbReference type="SAM" id="MobiDB-lite"/>
    </source>
</evidence>
<dbReference type="GO" id="GO:0005524">
    <property type="term" value="F:ATP binding"/>
    <property type="evidence" value="ECO:0007669"/>
    <property type="project" value="UniProtKB-KW"/>
</dbReference>
<feature type="coiled-coil region" evidence="9">
    <location>
        <begin position="228"/>
        <end position="262"/>
    </location>
</feature>
<evidence type="ECO:0000313" key="13">
    <source>
        <dbReference type="EMBL" id="SDS06504.1"/>
    </source>
</evidence>
<dbReference type="Gene3D" id="3.30.565.10">
    <property type="entry name" value="Histidine kinase-like ATPase, C-terminal domain"/>
    <property type="match status" value="1"/>
</dbReference>
<protein>
    <recommendedName>
        <fullName evidence="2">histidine kinase</fullName>
        <ecNumber evidence="2">2.7.13.3</ecNumber>
    </recommendedName>
</protein>
<feature type="transmembrane region" description="Helical" evidence="11">
    <location>
        <begin position="16"/>
        <end position="33"/>
    </location>
</feature>
<dbReference type="GO" id="GO:0016020">
    <property type="term" value="C:membrane"/>
    <property type="evidence" value="ECO:0007669"/>
    <property type="project" value="InterPro"/>
</dbReference>
<dbReference type="EMBL" id="LT629732">
    <property type="protein sequence ID" value="SDS06504.1"/>
    <property type="molecule type" value="Genomic_DNA"/>
</dbReference>
<gene>
    <name evidence="13" type="ORF">SAMN04489717_1501</name>
</gene>
<dbReference type="GO" id="GO:0046983">
    <property type="term" value="F:protein dimerization activity"/>
    <property type="evidence" value="ECO:0007669"/>
    <property type="project" value="InterPro"/>
</dbReference>
<dbReference type="EC" id="2.7.13.3" evidence="2"/>
<organism evidence="13 14">
    <name type="scientific">Actinopolymorpha singaporensis</name>
    <dbReference type="NCBI Taxonomy" id="117157"/>
    <lineage>
        <taxon>Bacteria</taxon>
        <taxon>Bacillati</taxon>
        <taxon>Actinomycetota</taxon>
        <taxon>Actinomycetes</taxon>
        <taxon>Propionibacteriales</taxon>
        <taxon>Actinopolymorphaceae</taxon>
        <taxon>Actinopolymorpha</taxon>
    </lineage>
</organism>
<evidence type="ECO:0000313" key="14">
    <source>
        <dbReference type="Proteomes" id="UP000198983"/>
    </source>
</evidence>
<dbReference type="RefSeq" id="WP_092651838.1">
    <property type="nucleotide sequence ID" value="NZ_LT629732.1"/>
</dbReference>
<feature type="transmembrane region" description="Helical" evidence="11">
    <location>
        <begin position="77"/>
        <end position="100"/>
    </location>
</feature>
<keyword evidence="14" id="KW-1185">Reference proteome</keyword>
<evidence type="ECO:0000256" key="6">
    <source>
        <dbReference type="ARBA" id="ARBA00022777"/>
    </source>
</evidence>
<dbReference type="Pfam" id="PF02518">
    <property type="entry name" value="HATPase_c"/>
    <property type="match status" value="1"/>
</dbReference>
<dbReference type="Gene3D" id="1.20.5.1930">
    <property type="match status" value="1"/>
</dbReference>
<feature type="transmembrane region" description="Helical" evidence="11">
    <location>
        <begin position="53"/>
        <end position="71"/>
    </location>
</feature>
<sequence length="462" mass="48914">MYERAAALWAWLRRPAVQDAGVAVVLFVSSVAMKDARLGIVKIYGAIDEPRPIQLWIWWVATGSCVVAVAVRRRWPVPALAAATVAAITHMALIAGPVPADLAAPLIVYTIATRCRRRTSLALLGLTLLAAVGWSVHVGLDERSDGWTYQNPIEDDRPLQPVELAKPSMPGDVPLGDEPPPSPLFRPPVPGKVTDGKVMEASLGPTGWGGIPILGPILVAGWAIGSSVQSRRAYLDELTARARDLERERDQQAALAAAAERSRITRELHDVVAHGLSVIVMQAQGGAAVFEKRPADTLAALATIVETGRASLADMRQVLAAVGPVNGSPHPVPGLDRLPHLIDQVRQAGTHVQLHIDGAPGVLPTTVDLSAYRITQEALTNTMKHAGPGACAQVSLTYGKYELRVEISDNGAAVPAPDGVGNGLRGMRERAELLGGELFAGPGLHGGFVVRARLPFAETSIA</sequence>
<dbReference type="Pfam" id="PF23539">
    <property type="entry name" value="DUF7134"/>
    <property type="match status" value="1"/>
</dbReference>
<dbReference type="PANTHER" id="PTHR24421:SF10">
    <property type="entry name" value="NITRATE_NITRITE SENSOR PROTEIN NARQ"/>
    <property type="match status" value="1"/>
</dbReference>
<dbReference type="Pfam" id="PF07730">
    <property type="entry name" value="HisKA_3"/>
    <property type="match status" value="1"/>
</dbReference>
<keyword evidence="6 13" id="KW-0418">Kinase</keyword>
<dbReference type="Proteomes" id="UP000198983">
    <property type="component" value="Chromosome I"/>
</dbReference>
<evidence type="ECO:0000256" key="1">
    <source>
        <dbReference type="ARBA" id="ARBA00000085"/>
    </source>
</evidence>
<name>A0A1H1P5N0_9ACTN</name>
<keyword evidence="7" id="KW-0067">ATP-binding</keyword>
<evidence type="ECO:0000256" key="8">
    <source>
        <dbReference type="ARBA" id="ARBA00023012"/>
    </source>
</evidence>
<dbReference type="CDD" id="cd16917">
    <property type="entry name" value="HATPase_UhpB-NarQ-NarX-like"/>
    <property type="match status" value="1"/>
</dbReference>
<keyword evidence="11" id="KW-0472">Membrane</keyword>
<evidence type="ECO:0000256" key="3">
    <source>
        <dbReference type="ARBA" id="ARBA00022553"/>
    </source>
</evidence>
<dbReference type="PANTHER" id="PTHR24421">
    <property type="entry name" value="NITRATE/NITRITE SENSOR PROTEIN NARX-RELATED"/>
    <property type="match status" value="1"/>
</dbReference>
<evidence type="ECO:0000256" key="7">
    <source>
        <dbReference type="ARBA" id="ARBA00022840"/>
    </source>
</evidence>
<proteinExistence type="predicted"/>
<keyword evidence="8" id="KW-0902">Two-component regulatory system</keyword>
<evidence type="ECO:0000259" key="12">
    <source>
        <dbReference type="SMART" id="SM00387"/>
    </source>
</evidence>
<dbReference type="GO" id="GO:0000155">
    <property type="term" value="F:phosphorelay sensor kinase activity"/>
    <property type="evidence" value="ECO:0007669"/>
    <property type="project" value="InterPro"/>
</dbReference>
<dbReference type="SUPFAM" id="SSF55874">
    <property type="entry name" value="ATPase domain of HSP90 chaperone/DNA topoisomerase II/histidine kinase"/>
    <property type="match status" value="1"/>
</dbReference>
<evidence type="ECO:0000256" key="9">
    <source>
        <dbReference type="SAM" id="Coils"/>
    </source>
</evidence>
<keyword evidence="11" id="KW-0812">Transmembrane</keyword>
<dbReference type="InterPro" id="IPR050482">
    <property type="entry name" value="Sensor_HK_TwoCompSys"/>
</dbReference>
<feature type="region of interest" description="Disordered" evidence="10">
    <location>
        <begin position="149"/>
        <end position="181"/>
    </location>
</feature>